<dbReference type="InterPro" id="IPR011990">
    <property type="entry name" value="TPR-like_helical_dom_sf"/>
</dbReference>
<dbReference type="AlphaFoldDB" id="A0A2M7G0Z6"/>
<dbReference type="PROSITE" id="PS50005">
    <property type="entry name" value="TPR"/>
    <property type="match status" value="1"/>
</dbReference>
<comment type="caution">
    <text evidence="2">The sequence shown here is derived from an EMBL/GenBank/DDBJ whole genome shotgun (WGS) entry which is preliminary data.</text>
</comment>
<name>A0A2M7G0Z6_9BACT</name>
<dbReference type="SUPFAM" id="SSF48452">
    <property type="entry name" value="TPR-like"/>
    <property type="match status" value="1"/>
</dbReference>
<dbReference type="Proteomes" id="UP000231019">
    <property type="component" value="Unassembled WGS sequence"/>
</dbReference>
<gene>
    <name evidence="2" type="ORF">COW36_19940</name>
</gene>
<dbReference type="Gene3D" id="1.25.40.10">
    <property type="entry name" value="Tetratricopeptide repeat domain"/>
    <property type="match status" value="1"/>
</dbReference>
<feature type="repeat" description="TPR" evidence="1">
    <location>
        <begin position="105"/>
        <end position="138"/>
    </location>
</feature>
<evidence type="ECO:0000256" key="1">
    <source>
        <dbReference type="PROSITE-ProRule" id="PRU00339"/>
    </source>
</evidence>
<dbReference type="SMART" id="SM00028">
    <property type="entry name" value="TPR"/>
    <property type="match status" value="2"/>
</dbReference>
<protein>
    <submittedName>
        <fullName evidence="2">Uncharacterized protein</fullName>
    </submittedName>
</protein>
<organism evidence="2 3">
    <name type="scientific">bacterium (Candidatus Blackallbacteria) CG17_big_fil_post_rev_8_21_14_2_50_48_46</name>
    <dbReference type="NCBI Taxonomy" id="2014261"/>
    <lineage>
        <taxon>Bacteria</taxon>
        <taxon>Candidatus Blackallbacteria</taxon>
    </lineage>
</organism>
<proteinExistence type="predicted"/>
<dbReference type="InterPro" id="IPR019734">
    <property type="entry name" value="TPR_rpt"/>
</dbReference>
<sequence>MEGPSHFRGRHRWRDWLNRGRHFSTVRFAFLRDSRSENPAFWEAYGEGRAELDRIRAEGPTENLLRLLGALGSYARVLHRLDEAIDFLTEALELSRFLDKKSFEAANLIRLGTAYQYAGQAHQAEVLFKQALDLTEEPEAASYRDFAWQHLGKLLVEEGLFQEGRHCLEVALKIRIAKGDAELIHSTQSALSALRALENDPYSPY</sequence>
<evidence type="ECO:0000313" key="3">
    <source>
        <dbReference type="Proteomes" id="UP000231019"/>
    </source>
</evidence>
<evidence type="ECO:0000313" key="2">
    <source>
        <dbReference type="EMBL" id="PIW14920.1"/>
    </source>
</evidence>
<dbReference type="EMBL" id="PFFQ01000055">
    <property type="protein sequence ID" value="PIW14920.1"/>
    <property type="molecule type" value="Genomic_DNA"/>
</dbReference>
<accession>A0A2M7G0Z6</accession>
<reference evidence="2 3" key="1">
    <citation type="submission" date="2017-09" db="EMBL/GenBank/DDBJ databases">
        <title>Depth-based differentiation of microbial function through sediment-hosted aquifers and enrichment of novel symbionts in the deep terrestrial subsurface.</title>
        <authorList>
            <person name="Probst A.J."/>
            <person name="Ladd B."/>
            <person name="Jarett J.K."/>
            <person name="Geller-Mcgrath D.E."/>
            <person name="Sieber C.M."/>
            <person name="Emerson J.B."/>
            <person name="Anantharaman K."/>
            <person name="Thomas B.C."/>
            <person name="Malmstrom R."/>
            <person name="Stieglmeier M."/>
            <person name="Klingl A."/>
            <person name="Woyke T."/>
            <person name="Ryan C.M."/>
            <person name="Banfield J.F."/>
        </authorList>
    </citation>
    <scope>NUCLEOTIDE SEQUENCE [LARGE SCALE GENOMIC DNA]</scope>
    <source>
        <strain evidence="2">CG17_big_fil_post_rev_8_21_14_2_50_48_46</strain>
    </source>
</reference>
<dbReference type="Pfam" id="PF13424">
    <property type="entry name" value="TPR_12"/>
    <property type="match status" value="1"/>
</dbReference>
<keyword evidence="1" id="KW-0802">TPR repeat</keyword>